<evidence type="ECO:0000313" key="2">
    <source>
        <dbReference type="EMBL" id="SDW19537.1"/>
    </source>
</evidence>
<organism evidence="2 3">
    <name type="scientific">Roseicitreum antarcticum</name>
    <dbReference type="NCBI Taxonomy" id="564137"/>
    <lineage>
        <taxon>Bacteria</taxon>
        <taxon>Pseudomonadati</taxon>
        <taxon>Pseudomonadota</taxon>
        <taxon>Alphaproteobacteria</taxon>
        <taxon>Rhodobacterales</taxon>
        <taxon>Paracoccaceae</taxon>
        <taxon>Roseicitreum</taxon>
    </lineage>
</organism>
<accession>A0A1H2RJJ7</accession>
<protein>
    <submittedName>
        <fullName evidence="2">Uncharacterized protein</fullName>
    </submittedName>
</protein>
<evidence type="ECO:0000313" key="3">
    <source>
        <dbReference type="Proteomes" id="UP000198539"/>
    </source>
</evidence>
<dbReference type="RefSeq" id="WP_092884716.1">
    <property type="nucleotide sequence ID" value="NZ_CP061498.1"/>
</dbReference>
<keyword evidence="1" id="KW-0812">Transmembrane</keyword>
<dbReference type="AlphaFoldDB" id="A0A1H2RJJ7"/>
<gene>
    <name evidence="2" type="ORF">SAMN04488238_101337</name>
</gene>
<evidence type="ECO:0000256" key="1">
    <source>
        <dbReference type="SAM" id="Phobius"/>
    </source>
</evidence>
<keyword evidence="1" id="KW-0472">Membrane</keyword>
<name>A0A1H2RJJ7_9RHOB</name>
<keyword evidence="3" id="KW-1185">Reference proteome</keyword>
<dbReference type="Proteomes" id="UP000198539">
    <property type="component" value="Unassembled WGS sequence"/>
</dbReference>
<feature type="transmembrane region" description="Helical" evidence="1">
    <location>
        <begin position="53"/>
        <end position="73"/>
    </location>
</feature>
<proteinExistence type="predicted"/>
<sequence>MPPRATAPRAERPIARIRPDAAVMWPLLALYTTLGLMAANLTDLLFLGGRVSGGINTFSLMIGAASLLLPMVWQGVGSLRDVWLLTDRAIYHNGRPMIALTDITAIRVWHTHISLRTGQTPMHLNYLNNPAAVAREIRATLAGER</sequence>
<keyword evidence="1" id="KW-1133">Transmembrane helix</keyword>
<feature type="transmembrane region" description="Helical" evidence="1">
    <location>
        <begin position="21"/>
        <end position="41"/>
    </location>
</feature>
<dbReference type="STRING" id="564137.SAMN04488238_101337"/>
<dbReference type="OrthoDB" id="7858349at2"/>
<dbReference type="EMBL" id="FNOM01000001">
    <property type="protein sequence ID" value="SDW19537.1"/>
    <property type="molecule type" value="Genomic_DNA"/>
</dbReference>
<reference evidence="2 3" key="1">
    <citation type="submission" date="2016-10" db="EMBL/GenBank/DDBJ databases">
        <authorList>
            <person name="de Groot N.N."/>
        </authorList>
    </citation>
    <scope>NUCLEOTIDE SEQUENCE [LARGE SCALE GENOMIC DNA]</scope>
    <source>
        <strain evidence="2 3">CGMCC 1.8894</strain>
    </source>
</reference>